<reference evidence="10 11" key="1">
    <citation type="submission" date="2016-09" db="EMBL/GenBank/DDBJ databases">
        <authorList>
            <person name="Capua I."/>
            <person name="De Benedictis P."/>
            <person name="Joannis T."/>
            <person name="Lombin L.H."/>
            <person name="Cattoli G."/>
        </authorList>
    </citation>
    <scope>NUCLEOTIDE SEQUENCE [LARGE SCALE GENOMIC DNA]</scope>
    <source>
        <strain evidence="10 11">GluBS11</strain>
    </source>
</reference>
<dbReference type="OrthoDB" id="9793390at2"/>
<dbReference type="PANTHER" id="PTHR21716">
    <property type="entry name" value="TRANSMEMBRANE PROTEIN"/>
    <property type="match status" value="1"/>
</dbReference>
<dbReference type="Pfam" id="PF01594">
    <property type="entry name" value="AI-2E_transport"/>
    <property type="match status" value="1"/>
</dbReference>
<feature type="transmembrane region" description="Helical" evidence="9">
    <location>
        <begin position="313"/>
        <end position="332"/>
    </location>
</feature>
<keyword evidence="4" id="KW-1003">Cell membrane</keyword>
<evidence type="ECO:0000256" key="3">
    <source>
        <dbReference type="ARBA" id="ARBA00022448"/>
    </source>
</evidence>
<evidence type="ECO:0000313" key="11">
    <source>
        <dbReference type="Proteomes" id="UP000199315"/>
    </source>
</evidence>
<keyword evidence="7 9" id="KW-0472">Membrane</keyword>
<proteinExistence type="inferred from homology"/>
<feature type="region of interest" description="Disordered" evidence="8">
    <location>
        <begin position="413"/>
        <end position="432"/>
    </location>
</feature>
<organism evidence="10 11">
    <name type="scientific">Anaerobium acetethylicum</name>
    <dbReference type="NCBI Taxonomy" id="1619234"/>
    <lineage>
        <taxon>Bacteria</taxon>
        <taxon>Bacillati</taxon>
        <taxon>Bacillota</taxon>
        <taxon>Clostridia</taxon>
        <taxon>Lachnospirales</taxon>
        <taxon>Lachnospiraceae</taxon>
        <taxon>Anaerobium</taxon>
    </lineage>
</organism>
<sequence length="432" mass="48396">MKYHWDKKYLYWGVTSFIVIALSILFYYGIFHIKVLGNGLSGLVGILMPIIYGLIIGYILTPVVTFLENKVFFRLAKRLKINRSSNFEKRVRSISIVLTLLAMLLIIYGLLNLLIPQLIKSIQTIIQGFPGYYKNFQEWFSNVVAGNSILENSTSAMITNASDYFQSWLNGDLLPKINTALVQISTGFMDFVNVLKNMVIGIIISIYVMSSKETFAAQAKKILYAAMEPHKANDFINSMRFVNRTFIRYISGALTDSTIVGIICFIVTSILDIPYGVLISVIIGCTNIIPFFGPYIGGIPSAFLILMVDPVKCLYFIIFIVLMQLVDGNIIAPKILGDSTGLSSFWVVFAILIGGGIFGIPGMFIGVPVFAVIYAFVRLMVDKALKSRRFPEDTASYLDLERIDTITHEFIRSEAPGSAKKEIETDQEEKKE</sequence>
<evidence type="ECO:0000256" key="8">
    <source>
        <dbReference type="SAM" id="MobiDB-lite"/>
    </source>
</evidence>
<comment type="similarity">
    <text evidence="2">Belongs to the autoinducer-2 exporter (AI-2E) (TC 2.A.86) family.</text>
</comment>
<feature type="transmembrane region" description="Helical" evidence="9">
    <location>
        <begin position="50"/>
        <end position="73"/>
    </location>
</feature>
<dbReference type="RefSeq" id="WP_091228913.1">
    <property type="nucleotide sequence ID" value="NZ_FMKA01000001.1"/>
</dbReference>
<feature type="transmembrane region" description="Helical" evidence="9">
    <location>
        <begin position="9"/>
        <end position="30"/>
    </location>
</feature>
<keyword evidence="6 9" id="KW-1133">Transmembrane helix</keyword>
<evidence type="ECO:0000313" key="10">
    <source>
        <dbReference type="EMBL" id="SCP95013.1"/>
    </source>
</evidence>
<keyword evidence="3" id="KW-0813">Transport</keyword>
<dbReference type="GO" id="GO:0055085">
    <property type="term" value="P:transmembrane transport"/>
    <property type="evidence" value="ECO:0007669"/>
    <property type="project" value="TreeGrafter"/>
</dbReference>
<feature type="transmembrane region" description="Helical" evidence="9">
    <location>
        <begin position="246"/>
        <end position="271"/>
    </location>
</feature>
<dbReference type="GO" id="GO:0005886">
    <property type="term" value="C:plasma membrane"/>
    <property type="evidence" value="ECO:0007669"/>
    <property type="project" value="UniProtKB-SubCell"/>
</dbReference>
<dbReference type="Proteomes" id="UP000199315">
    <property type="component" value="Unassembled WGS sequence"/>
</dbReference>
<feature type="transmembrane region" description="Helical" evidence="9">
    <location>
        <begin position="344"/>
        <end position="377"/>
    </location>
</feature>
<evidence type="ECO:0000256" key="6">
    <source>
        <dbReference type="ARBA" id="ARBA00022989"/>
    </source>
</evidence>
<feature type="transmembrane region" description="Helical" evidence="9">
    <location>
        <begin position="191"/>
        <end position="210"/>
    </location>
</feature>
<evidence type="ECO:0000256" key="9">
    <source>
        <dbReference type="SAM" id="Phobius"/>
    </source>
</evidence>
<evidence type="ECO:0000256" key="7">
    <source>
        <dbReference type="ARBA" id="ARBA00023136"/>
    </source>
</evidence>
<dbReference type="STRING" id="1619234.SAMN05421730_1001240"/>
<protein>
    <submittedName>
        <fullName evidence="10">Predicted PurR-regulated permease PerM</fullName>
    </submittedName>
</protein>
<name>A0A1D3TNU9_9FIRM</name>
<dbReference type="AlphaFoldDB" id="A0A1D3TNU9"/>
<gene>
    <name evidence="10" type="ORF">SAMN05421730_1001240</name>
</gene>
<accession>A0A1D3TNU9</accession>
<comment type="subcellular location">
    <subcellularLocation>
        <location evidence="1">Cell membrane</location>
        <topology evidence="1">Multi-pass membrane protein</topology>
    </subcellularLocation>
</comment>
<dbReference type="EMBL" id="FMKA01000001">
    <property type="protein sequence ID" value="SCP95013.1"/>
    <property type="molecule type" value="Genomic_DNA"/>
</dbReference>
<dbReference type="PANTHER" id="PTHR21716:SF53">
    <property type="entry name" value="PERMEASE PERM-RELATED"/>
    <property type="match status" value="1"/>
</dbReference>
<feature type="compositionally biased region" description="Basic and acidic residues" evidence="8">
    <location>
        <begin position="419"/>
        <end position="432"/>
    </location>
</feature>
<evidence type="ECO:0000256" key="1">
    <source>
        <dbReference type="ARBA" id="ARBA00004651"/>
    </source>
</evidence>
<keyword evidence="11" id="KW-1185">Reference proteome</keyword>
<evidence type="ECO:0000256" key="4">
    <source>
        <dbReference type="ARBA" id="ARBA00022475"/>
    </source>
</evidence>
<keyword evidence="5 9" id="KW-0812">Transmembrane</keyword>
<dbReference type="InterPro" id="IPR002549">
    <property type="entry name" value="AI-2E-like"/>
</dbReference>
<evidence type="ECO:0000256" key="5">
    <source>
        <dbReference type="ARBA" id="ARBA00022692"/>
    </source>
</evidence>
<feature type="transmembrane region" description="Helical" evidence="9">
    <location>
        <begin position="94"/>
        <end position="115"/>
    </location>
</feature>
<feature type="transmembrane region" description="Helical" evidence="9">
    <location>
        <begin position="277"/>
        <end position="306"/>
    </location>
</feature>
<evidence type="ECO:0000256" key="2">
    <source>
        <dbReference type="ARBA" id="ARBA00009773"/>
    </source>
</evidence>